<dbReference type="Proteomes" id="UP000293912">
    <property type="component" value="Chromosome"/>
</dbReference>
<dbReference type="Pfam" id="PF07103">
    <property type="entry name" value="DUF1365"/>
    <property type="match status" value="1"/>
</dbReference>
<reference evidence="2 3" key="1">
    <citation type="submission" date="2019-03" db="EMBL/GenBank/DDBJ databases">
        <authorList>
            <person name="Sebastian G."/>
            <person name="Baumann P."/>
            <person name="Ruckert C."/>
            <person name="Kalinowski J."/>
            <person name="Nebel B."/>
            <person name="Takors R."/>
            <person name="Blombach B."/>
        </authorList>
    </citation>
    <scope>NUCLEOTIDE SEQUENCE [LARGE SCALE GENOMIC DNA]</scope>
    <source>
        <strain evidence="2 3">DSM 1084</strain>
    </source>
</reference>
<feature type="compositionally biased region" description="Low complexity" evidence="1">
    <location>
        <begin position="7"/>
        <end position="22"/>
    </location>
</feature>
<protein>
    <recommendedName>
        <fullName evidence="4">DUF1365 domain-containing protein</fullName>
    </recommendedName>
</protein>
<feature type="region of interest" description="Disordered" evidence="1">
    <location>
        <begin position="1"/>
        <end position="25"/>
    </location>
</feature>
<evidence type="ECO:0000256" key="1">
    <source>
        <dbReference type="SAM" id="MobiDB-lite"/>
    </source>
</evidence>
<gene>
    <name evidence="2" type="ORF">HPF_22720</name>
</gene>
<proteinExistence type="predicted"/>
<dbReference type="PANTHER" id="PTHR33973:SF4">
    <property type="entry name" value="OS07G0153300 PROTEIN"/>
    <property type="match status" value="1"/>
</dbReference>
<keyword evidence="3" id="KW-1185">Reference proteome</keyword>
<dbReference type="AlphaFoldDB" id="A0A4P6X5G2"/>
<name>A0A4P6X5G2_HYDPS</name>
<dbReference type="InterPro" id="IPR010775">
    <property type="entry name" value="DUF1365"/>
</dbReference>
<evidence type="ECO:0000313" key="3">
    <source>
        <dbReference type="Proteomes" id="UP000293912"/>
    </source>
</evidence>
<evidence type="ECO:0000313" key="2">
    <source>
        <dbReference type="EMBL" id="QBM30519.1"/>
    </source>
</evidence>
<evidence type="ECO:0008006" key="4">
    <source>
        <dbReference type="Google" id="ProtNLM"/>
    </source>
</evidence>
<dbReference type="KEGG" id="hpse:HPF_22720"/>
<organism evidence="2 3">
    <name type="scientific">Hydrogenophaga pseudoflava</name>
    <name type="common">Pseudomonas carboxydoflava</name>
    <dbReference type="NCBI Taxonomy" id="47421"/>
    <lineage>
        <taxon>Bacteria</taxon>
        <taxon>Pseudomonadati</taxon>
        <taxon>Pseudomonadota</taxon>
        <taxon>Betaproteobacteria</taxon>
        <taxon>Burkholderiales</taxon>
        <taxon>Comamonadaceae</taxon>
        <taxon>Hydrogenophaga</taxon>
    </lineage>
</organism>
<accession>A0A4P6X5G2</accession>
<dbReference type="PANTHER" id="PTHR33973">
    <property type="entry name" value="OS07G0153300 PROTEIN"/>
    <property type="match status" value="1"/>
</dbReference>
<dbReference type="EMBL" id="CP037867">
    <property type="protein sequence ID" value="QBM30519.1"/>
    <property type="molecule type" value="Genomic_DNA"/>
</dbReference>
<sequence length="294" mass="32190">MTAGAQSAAPGRPKPARAPSGGSAVHAVTSVGANNAPQALVGFGQVRHARSRPKAHAFAYPTFFLMLPLRSLRKNGPGALARNRWAALAFHDRDHGDGRDDCLAWLDGLLAEHGIGDADGEVWLHTYPRVLGYVFKPVSFWYCHRADGTLRAVVAEVNNTFGERHCYLLDAPRHGVPATADKVFHVSPFAPVRGEYRFVFMRTQHGGEDRTVVRIDFHDEPGAEALIRTSVSGTLQPLDAATARRALWGHPLMTLGVIARIHWQALRLWLKQAPFFRQPAAPADFVTPGHPASR</sequence>